<evidence type="ECO:0008006" key="4">
    <source>
        <dbReference type="Google" id="ProtNLM"/>
    </source>
</evidence>
<proteinExistence type="predicted"/>
<name>A0A1R4H7R7_9GAMM</name>
<feature type="signal peptide" evidence="1">
    <location>
        <begin position="1"/>
        <end position="17"/>
    </location>
</feature>
<dbReference type="RefSeq" id="WP_087143300.1">
    <property type="nucleotide sequence ID" value="NZ_FUKI01000101.1"/>
</dbReference>
<evidence type="ECO:0000313" key="3">
    <source>
        <dbReference type="Proteomes" id="UP000195667"/>
    </source>
</evidence>
<accession>A0A1R4H7R7</accession>
<dbReference type="EMBL" id="FUKI01000101">
    <property type="protein sequence ID" value="SJM92226.1"/>
    <property type="molecule type" value="Genomic_DNA"/>
</dbReference>
<keyword evidence="1" id="KW-0732">Signal</keyword>
<protein>
    <recommendedName>
        <fullName evidence="4">DUF4105 domain-containing protein</fullName>
    </recommendedName>
</protein>
<keyword evidence="3" id="KW-1185">Reference proteome</keyword>
<evidence type="ECO:0000256" key="1">
    <source>
        <dbReference type="SAM" id="SignalP"/>
    </source>
</evidence>
<organism evidence="2 3">
    <name type="scientific">Crenothrix polyspora</name>
    <dbReference type="NCBI Taxonomy" id="360316"/>
    <lineage>
        <taxon>Bacteria</taxon>
        <taxon>Pseudomonadati</taxon>
        <taxon>Pseudomonadota</taxon>
        <taxon>Gammaproteobacteria</taxon>
        <taxon>Methylococcales</taxon>
        <taxon>Crenotrichaceae</taxon>
        <taxon>Crenothrix</taxon>
    </lineage>
</organism>
<dbReference type="AlphaFoldDB" id="A0A1R4H7R7"/>
<dbReference type="OrthoDB" id="5556891at2"/>
<evidence type="ECO:0000313" key="2">
    <source>
        <dbReference type="EMBL" id="SJM92226.1"/>
    </source>
</evidence>
<reference evidence="3" key="1">
    <citation type="submission" date="2017-02" db="EMBL/GenBank/DDBJ databases">
        <authorList>
            <person name="Daims H."/>
        </authorList>
    </citation>
    <scope>NUCLEOTIDE SEQUENCE [LARGE SCALE GENOMIC DNA]</scope>
</reference>
<feature type="chain" id="PRO_5012887538" description="DUF4105 domain-containing protein" evidence="1">
    <location>
        <begin position="18"/>
        <end position="610"/>
    </location>
</feature>
<sequence>MKIALLGLLVFAGSAQAKNFEFLYINASEGNSSGGHVAIQLGDAVYDYQYKNAHIRLFKHDANAFRVNYQLRQNRSIRSADIKISDVTYEQVSHYFKNQYFQQSQQLKQLQAAYSNHALLAALLQWKAQKPITPALSELLPRLLGAGLFYPDKNSPTLPKSTSNCKTEQSSTNISAELKRQLANQYGKDFLVQKINALKSTLSQLKPTVISELSSYPYAYSEHYSDLSNALLALQTLQTSQPLTTNSCFQIKRADMPINHAQIIQIRAFRQSLLRSAHTLIVSKRPDWGYALFITLARLIVIEHSLQSRHWTFLDDNDETVHPVSNQKLKLYPQHLQQQRHEDEKHLQHTMFALQSEPDLQESHYVEMEIAANRYQQWLNSDKTGVLAYKNQQAVPRKSLSLNDFLLTELSTIQLNTALHQQHIANNDLTQHDRKHSAYHLITKNCVTVLFEQINRAVSGQSVRLLGGFIDPQTTFIPFQAFAAVQNTYNVIKIAELPAYRQQALTKMYAREVDSWAYTREANIFSSRLYKHNPDDAWFVFFTDDTVLLRPLFGAVNMLAATSQSVYGLTRWPFDNGKTLKIGARGMLASLPELLFFNIRKGSYPYPIEY</sequence>
<dbReference type="Proteomes" id="UP000195667">
    <property type="component" value="Unassembled WGS sequence"/>
</dbReference>
<gene>
    <name evidence="2" type="ORF">CRENPOLYSF1_270006</name>
</gene>